<accession>A0A0C2JHN8</accession>
<name>A0A0C2JHN8_THEKT</name>
<sequence length="134" mass="15832">MLGTIEFLPKFEIICKAAIRRRNQLQSTVKYRLCFDSQELMKWGDERLYNSSVDTTRIWLKPKPFTSLKHSHLHPYPDLLYAINVTDHPKDEKLIAPGLIRCRLPRDFKDSRAMSLRGIIRDIFSRYRKAPCHS</sequence>
<dbReference type="AlphaFoldDB" id="A0A0C2JHN8"/>
<protein>
    <submittedName>
        <fullName evidence="1">Uncharacterized protein</fullName>
    </submittedName>
</protein>
<comment type="caution">
    <text evidence="1">The sequence shown here is derived from an EMBL/GenBank/DDBJ whole genome shotgun (WGS) entry which is preliminary data.</text>
</comment>
<evidence type="ECO:0000313" key="2">
    <source>
        <dbReference type="Proteomes" id="UP000031668"/>
    </source>
</evidence>
<gene>
    <name evidence="1" type="ORF">RF11_03111</name>
</gene>
<organism evidence="1 2">
    <name type="scientific">Thelohanellus kitauei</name>
    <name type="common">Myxosporean</name>
    <dbReference type="NCBI Taxonomy" id="669202"/>
    <lineage>
        <taxon>Eukaryota</taxon>
        <taxon>Metazoa</taxon>
        <taxon>Cnidaria</taxon>
        <taxon>Myxozoa</taxon>
        <taxon>Myxosporea</taxon>
        <taxon>Bivalvulida</taxon>
        <taxon>Platysporina</taxon>
        <taxon>Myxobolidae</taxon>
        <taxon>Thelohanellus</taxon>
    </lineage>
</organism>
<dbReference type="EMBL" id="JWZT01002703">
    <property type="protein sequence ID" value="KII68823.1"/>
    <property type="molecule type" value="Genomic_DNA"/>
</dbReference>
<evidence type="ECO:0000313" key="1">
    <source>
        <dbReference type="EMBL" id="KII68823.1"/>
    </source>
</evidence>
<reference evidence="1 2" key="1">
    <citation type="journal article" date="2014" name="Genome Biol. Evol.">
        <title>The genome of the myxosporean Thelohanellus kitauei shows adaptations to nutrient acquisition within its fish host.</title>
        <authorList>
            <person name="Yang Y."/>
            <person name="Xiong J."/>
            <person name="Zhou Z."/>
            <person name="Huo F."/>
            <person name="Miao W."/>
            <person name="Ran C."/>
            <person name="Liu Y."/>
            <person name="Zhang J."/>
            <person name="Feng J."/>
            <person name="Wang M."/>
            <person name="Wang M."/>
            <person name="Wang L."/>
            <person name="Yao B."/>
        </authorList>
    </citation>
    <scope>NUCLEOTIDE SEQUENCE [LARGE SCALE GENOMIC DNA]</scope>
    <source>
        <strain evidence="1">Wuqing</strain>
    </source>
</reference>
<proteinExistence type="predicted"/>
<keyword evidence="2" id="KW-1185">Reference proteome</keyword>
<dbReference type="Proteomes" id="UP000031668">
    <property type="component" value="Unassembled WGS sequence"/>
</dbReference>